<reference evidence="1 2" key="1">
    <citation type="journal article" date="2018" name="Sci. Rep.">
        <title>Comparative analysis of the Pocillopora damicornis genome highlights role of immune system in coral evolution.</title>
        <authorList>
            <person name="Cunning R."/>
            <person name="Bay R.A."/>
            <person name="Gillette P."/>
            <person name="Baker A.C."/>
            <person name="Traylor-Knowles N."/>
        </authorList>
    </citation>
    <scope>NUCLEOTIDE SEQUENCE [LARGE SCALE GENOMIC DNA]</scope>
    <source>
        <strain evidence="1">RSMAS</strain>
        <tissue evidence="1">Whole animal</tissue>
    </source>
</reference>
<name>A0A3M6T913_POCDA</name>
<keyword evidence="2" id="KW-1185">Reference proteome</keyword>
<comment type="caution">
    <text evidence="1">The sequence shown here is derived from an EMBL/GenBank/DDBJ whole genome shotgun (WGS) entry which is preliminary data.</text>
</comment>
<evidence type="ECO:0000313" key="1">
    <source>
        <dbReference type="EMBL" id="RMX37905.1"/>
    </source>
</evidence>
<sequence>MHCKNVLKVKAVCSGNACDWMIFRKCRNAVKSEIKQAKEKFFKDALHENEDLISSRKYLNNESDGPNISRAGKKLTLDPDFLLVISEDNHYHKRKVLAVVLHCVIHSDQPFKLLMASHM</sequence>
<dbReference type="AlphaFoldDB" id="A0A3M6T913"/>
<dbReference type="Proteomes" id="UP000275408">
    <property type="component" value="Unassembled WGS sequence"/>
</dbReference>
<organism evidence="1 2">
    <name type="scientific">Pocillopora damicornis</name>
    <name type="common">Cauliflower coral</name>
    <name type="synonym">Millepora damicornis</name>
    <dbReference type="NCBI Taxonomy" id="46731"/>
    <lineage>
        <taxon>Eukaryota</taxon>
        <taxon>Metazoa</taxon>
        <taxon>Cnidaria</taxon>
        <taxon>Anthozoa</taxon>
        <taxon>Hexacorallia</taxon>
        <taxon>Scleractinia</taxon>
        <taxon>Astrocoeniina</taxon>
        <taxon>Pocilloporidae</taxon>
        <taxon>Pocillopora</taxon>
    </lineage>
</organism>
<protein>
    <submittedName>
        <fullName evidence="1">Uncharacterized protein</fullName>
    </submittedName>
</protein>
<dbReference type="EMBL" id="RCHS01004067">
    <property type="protein sequence ID" value="RMX37905.1"/>
    <property type="molecule type" value="Genomic_DNA"/>
</dbReference>
<gene>
    <name evidence="1" type="ORF">pdam_00007044</name>
</gene>
<accession>A0A3M6T913</accession>
<proteinExistence type="predicted"/>
<evidence type="ECO:0000313" key="2">
    <source>
        <dbReference type="Proteomes" id="UP000275408"/>
    </source>
</evidence>